<dbReference type="AlphaFoldDB" id="A0A6I6GF69"/>
<protein>
    <recommendedName>
        <fullName evidence="4">GLPGLI family protein</fullName>
    </recommendedName>
</protein>
<dbReference type="RefSeq" id="WP_157479423.1">
    <property type="nucleotide sequence ID" value="NZ_CP046566.1"/>
</dbReference>
<dbReference type="KEGG" id="fls:GLV81_14015"/>
<sequence>MKKFLTLTMALLLTHMLWAQRVITEGIIQYNVTLVKGGENASVASAFNGATQTLLLKSGKARLDFKSPLRSQSTIYDAQTGNGFILKQSGNEKYLLELVGANWKKYHKKYDGVVFAKEETMKQIAGYNCKKATGKMADGSTVVAYYCPDLTVMATGFDPLFGSLSGIVLEYEISNPNGVTVNYQAQSVQMTMVNAAQFEMPKSGVKVLTFEQ</sequence>
<feature type="signal peptide" evidence="1">
    <location>
        <begin position="1"/>
        <end position="19"/>
    </location>
</feature>
<reference evidence="2 3" key="1">
    <citation type="submission" date="2019-11" db="EMBL/GenBank/DDBJ databases">
        <authorList>
            <person name="Im W.T."/>
        </authorList>
    </citation>
    <scope>NUCLEOTIDE SEQUENCE [LARGE SCALE GENOMIC DNA]</scope>
    <source>
        <strain evidence="2 3">SB-02</strain>
    </source>
</reference>
<name>A0A6I6GF69_9BACT</name>
<accession>A0A6I6GF69</accession>
<evidence type="ECO:0000313" key="2">
    <source>
        <dbReference type="EMBL" id="QGW29070.1"/>
    </source>
</evidence>
<dbReference type="Proteomes" id="UP000426027">
    <property type="component" value="Chromosome"/>
</dbReference>
<proteinExistence type="predicted"/>
<keyword evidence="3" id="KW-1185">Reference proteome</keyword>
<evidence type="ECO:0008006" key="4">
    <source>
        <dbReference type="Google" id="ProtNLM"/>
    </source>
</evidence>
<evidence type="ECO:0000313" key="3">
    <source>
        <dbReference type="Proteomes" id="UP000426027"/>
    </source>
</evidence>
<feature type="chain" id="PRO_5026093432" description="GLPGLI family protein" evidence="1">
    <location>
        <begin position="20"/>
        <end position="212"/>
    </location>
</feature>
<organism evidence="2 3">
    <name type="scientific">Phnomibacter ginsenosidimutans</name>
    <dbReference type="NCBI Taxonomy" id="2676868"/>
    <lineage>
        <taxon>Bacteria</taxon>
        <taxon>Pseudomonadati</taxon>
        <taxon>Bacteroidota</taxon>
        <taxon>Chitinophagia</taxon>
        <taxon>Chitinophagales</taxon>
        <taxon>Chitinophagaceae</taxon>
        <taxon>Phnomibacter</taxon>
    </lineage>
</organism>
<evidence type="ECO:0000256" key="1">
    <source>
        <dbReference type="SAM" id="SignalP"/>
    </source>
</evidence>
<dbReference type="EMBL" id="CP046566">
    <property type="protein sequence ID" value="QGW29070.1"/>
    <property type="molecule type" value="Genomic_DNA"/>
</dbReference>
<keyword evidence="1" id="KW-0732">Signal</keyword>
<gene>
    <name evidence="2" type="ORF">GLV81_14015</name>
</gene>